<feature type="domain" description="PilZ" evidence="1">
    <location>
        <begin position="116"/>
        <end position="196"/>
    </location>
</feature>
<comment type="caution">
    <text evidence="2">The sequence shown here is derived from an EMBL/GenBank/DDBJ whole genome shotgun (WGS) entry which is preliminary data.</text>
</comment>
<evidence type="ECO:0000313" key="3">
    <source>
        <dbReference type="Proteomes" id="UP000561438"/>
    </source>
</evidence>
<accession>A0A850GYA7</accession>
<dbReference type="AlphaFoldDB" id="A0A850GYA7"/>
<proteinExistence type="predicted"/>
<name>A0A850GYA7_9SPHN</name>
<dbReference type="GO" id="GO:0035438">
    <property type="term" value="F:cyclic-di-GMP binding"/>
    <property type="evidence" value="ECO:0007669"/>
    <property type="project" value="InterPro"/>
</dbReference>
<gene>
    <name evidence="2" type="ORF">HUV48_06010</name>
</gene>
<evidence type="ECO:0000313" key="2">
    <source>
        <dbReference type="EMBL" id="NVD44571.1"/>
    </source>
</evidence>
<reference evidence="2 3" key="1">
    <citation type="submission" date="2020-06" db="EMBL/GenBank/DDBJ databases">
        <title>Altererythrobacter sp. HHU K3-1.</title>
        <authorList>
            <person name="Zhang D."/>
            <person name="Xue H."/>
        </authorList>
    </citation>
    <scope>NUCLEOTIDE SEQUENCE [LARGE SCALE GENOMIC DNA]</scope>
    <source>
        <strain evidence="2 3">HHU K3-1</strain>
    </source>
</reference>
<dbReference type="Pfam" id="PF07238">
    <property type="entry name" value="PilZ"/>
    <property type="match status" value="1"/>
</dbReference>
<dbReference type="Proteomes" id="UP000561438">
    <property type="component" value="Unassembled WGS sequence"/>
</dbReference>
<evidence type="ECO:0000259" key="1">
    <source>
        <dbReference type="Pfam" id="PF07238"/>
    </source>
</evidence>
<keyword evidence="3" id="KW-1185">Reference proteome</keyword>
<dbReference type="EMBL" id="JABWGV010000002">
    <property type="protein sequence ID" value="NVD44571.1"/>
    <property type="molecule type" value="Genomic_DNA"/>
</dbReference>
<dbReference type="InterPro" id="IPR009875">
    <property type="entry name" value="PilZ_domain"/>
</dbReference>
<dbReference type="SUPFAM" id="SSF141371">
    <property type="entry name" value="PilZ domain-like"/>
    <property type="match status" value="1"/>
</dbReference>
<sequence>MDFQSAPRSLSVDTDDESGEQRGAKRFTSLIRAAKLVCAQGEFVCVIRDVSATGVSVKIFHPLPTRLPMTLELQNGDSFDMHLVRQEAGQASFRFTKRVTIERLLKDDWNYPKRQLRLGIHLPIKIVMLTGRKDAMISNLSQQGARLETDEIFAVDQTVRIETDALPEIRATIRWRRDSLYGCVFDKTFSMSEFAQLAVSLQCPFLLEQPYGGPEV</sequence>
<dbReference type="RefSeq" id="WP_176266894.1">
    <property type="nucleotide sequence ID" value="NZ_JABWGV010000002.1"/>
</dbReference>
<protein>
    <submittedName>
        <fullName evidence="2">PilZ domain-containing protein</fullName>
    </submittedName>
</protein>
<organism evidence="2 3">
    <name type="scientific">Qipengyuania atrilutea</name>
    <dbReference type="NCBI Taxonomy" id="2744473"/>
    <lineage>
        <taxon>Bacteria</taxon>
        <taxon>Pseudomonadati</taxon>
        <taxon>Pseudomonadota</taxon>
        <taxon>Alphaproteobacteria</taxon>
        <taxon>Sphingomonadales</taxon>
        <taxon>Erythrobacteraceae</taxon>
        <taxon>Qipengyuania</taxon>
    </lineage>
</organism>